<dbReference type="Proteomes" id="UP001272137">
    <property type="component" value="Unassembled WGS sequence"/>
</dbReference>
<proteinExistence type="predicted"/>
<accession>A0AAW9CX77</accession>
<name>A0AAW9CX77_BURTH</name>
<sequence length="39" mass="4419">MLDQRVGHVAEHSQTVAARAVQFPQTMTVTHFSFLDSKF</sequence>
<reference evidence="1" key="1">
    <citation type="submission" date="2018-08" db="EMBL/GenBank/DDBJ databases">
        <title>Identification of Burkholderia cepacia strains that express a Burkholderia pseudomallei-like capsular polysaccharide.</title>
        <authorList>
            <person name="Burtnick M.N."/>
            <person name="Vongsouvath M."/>
            <person name="Newton P."/>
            <person name="Wuthiekanun V."/>
            <person name="Limmathurotsakul D."/>
            <person name="Brett P.J."/>
            <person name="Chantratita N."/>
            <person name="Dance D.A."/>
        </authorList>
    </citation>
    <scope>NUCLEOTIDE SEQUENCE</scope>
    <source>
        <strain evidence="1">SBXCC001</strain>
    </source>
</reference>
<protein>
    <submittedName>
        <fullName evidence="1">Uncharacterized protein</fullName>
    </submittedName>
</protein>
<comment type="caution">
    <text evidence="1">The sequence shown here is derived from an EMBL/GenBank/DDBJ whole genome shotgun (WGS) entry which is preliminary data.</text>
</comment>
<dbReference type="AlphaFoldDB" id="A0AAW9CX77"/>
<gene>
    <name evidence="1" type="ORF">C7S16_3946</name>
</gene>
<organism evidence="1 2">
    <name type="scientific">Burkholderia thailandensis</name>
    <dbReference type="NCBI Taxonomy" id="57975"/>
    <lineage>
        <taxon>Bacteria</taxon>
        <taxon>Pseudomonadati</taxon>
        <taxon>Pseudomonadota</taxon>
        <taxon>Betaproteobacteria</taxon>
        <taxon>Burkholderiales</taxon>
        <taxon>Burkholderiaceae</taxon>
        <taxon>Burkholderia</taxon>
        <taxon>pseudomallei group</taxon>
    </lineage>
</organism>
<evidence type="ECO:0000313" key="2">
    <source>
        <dbReference type="Proteomes" id="UP001272137"/>
    </source>
</evidence>
<evidence type="ECO:0000313" key="1">
    <source>
        <dbReference type="EMBL" id="MDW9255194.1"/>
    </source>
</evidence>
<dbReference type="EMBL" id="QXCT01000002">
    <property type="protein sequence ID" value="MDW9255194.1"/>
    <property type="molecule type" value="Genomic_DNA"/>
</dbReference>